<evidence type="ECO:0000256" key="2">
    <source>
        <dbReference type="ARBA" id="ARBA00022490"/>
    </source>
</evidence>
<dbReference type="EMBL" id="GG745352">
    <property type="protein sequence ID" value="KNE67109.1"/>
    <property type="molecule type" value="Genomic_DNA"/>
</dbReference>
<dbReference type="InterPro" id="IPR032801">
    <property type="entry name" value="PXL2A/B/C"/>
</dbReference>
<dbReference type="GO" id="GO:0005737">
    <property type="term" value="C:cytoplasm"/>
    <property type="evidence" value="ECO:0007669"/>
    <property type="project" value="UniProtKB-SubCell"/>
</dbReference>
<reference evidence="9" key="2">
    <citation type="submission" date="2009-11" db="EMBL/GenBank/DDBJ databases">
        <title>The Genome Sequence of Allomyces macrogynus strain ATCC 38327.</title>
        <authorList>
            <consortium name="The Broad Institute Genome Sequencing Platform"/>
            <person name="Russ C."/>
            <person name="Cuomo C."/>
            <person name="Shea T."/>
            <person name="Young S.K."/>
            <person name="Zeng Q."/>
            <person name="Koehrsen M."/>
            <person name="Haas B."/>
            <person name="Borodovsky M."/>
            <person name="Guigo R."/>
            <person name="Alvarado L."/>
            <person name="Berlin A."/>
            <person name="Borenstein D."/>
            <person name="Chen Z."/>
            <person name="Engels R."/>
            <person name="Freedman E."/>
            <person name="Gellesch M."/>
            <person name="Goldberg J."/>
            <person name="Griggs A."/>
            <person name="Gujja S."/>
            <person name="Heiman D."/>
            <person name="Hepburn T."/>
            <person name="Howarth C."/>
            <person name="Jen D."/>
            <person name="Larson L."/>
            <person name="Lewis B."/>
            <person name="Mehta T."/>
            <person name="Park D."/>
            <person name="Pearson M."/>
            <person name="Roberts A."/>
            <person name="Saif S."/>
            <person name="Shenoy N."/>
            <person name="Sisk P."/>
            <person name="Stolte C."/>
            <person name="Sykes S."/>
            <person name="Walk T."/>
            <person name="White J."/>
            <person name="Yandava C."/>
            <person name="Burger G."/>
            <person name="Gray M.W."/>
            <person name="Holland P.W.H."/>
            <person name="King N."/>
            <person name="Lang F.B.F."/>
            <person name="Roger A.J."/>
            <person name="Ruiz-Trillo I."/>
            <person name="Lander E."/>
            <person name="Nusbaum C."/>
        </authorList>
    </citation>
    <scope>NUCLEOTIDE SEQUENCE [LARGE SCALE GENOMIC DNA]</scope>
    <source>
        <strain evidence="9">ATCC 38327</strain>
    </source>
</reference>
<evidence type="ECO:0000313" key="8">
    <source>
        <dbReference type="EMBL" id="KNE67109.1"/>
    </source>
</evidence>
<sequence>MGIFTRSAPVTKTSWPLMQNVALVPIRGEEGDTAPINPEKTVLSQTLWQDRPTMIVLIRRPGCLLCREEAFNLANQRDHLQKELGIRMVAVVNQSFGAQDFADNYWKGTCFFDKDLGFFKAMGDGQIRKGSLLQLMKPSALANMARARKTKLDSNLDGDGTILGGLLIVGPGDEGIVYEYPETEFGDHVPSTVVVPRCT</sequence>
<evidence type="ECO:0000256" key="7">
    <source>
        <dbReference type="ARBA" id="ARBA00032129"/>
    </source>
</evidence>
<evidence type="ECO:0000256" key="1">
    <source>
        <dbReference type="ARBA" id="ARBA00004496"/>
    </source>
</evidence>
<name>A0A0L0SXR1_ALLM3</name>
<dbReference type="AlphaFoldDB" id="A0A0L0SXR1"/>
<evidence type="ECO:0000256" key="4">
    <source>
        <dbReference type="ARBA" id="ARBA00023787"/>
    </source>
</evidence>
<comment type="similarity">
    <text evidence="4">Belongs to the peroxiredoxin-like PRXL2 family. PRXL2A subfamily.</text>
</comment>
<evidence type="ECO:0000256" key="3">
    <source>
        <dbReference type="ARBA" id="ARBA00023284"/>
    </source>
</evidence>
<dbReference type="Proteomes" id="UP000054350">
    <property type="component" value="Unassembled WGS sequence"/>
</dbReference>
<reference evidence="8 9" key="1">
    <citation type="submission" date="2009-11" db="EMBL/GenBank/DDBJ databases">
        <title>Annotation of Allomyces macrogynus ATCC 38327.</title>
        <authorList>
            <consortium name="The Broad Institute Genome Sequencing Platform"/>
            <person name="Russ C."/>
            <person name="Cuomo C."/>
            <person name="Burger G."/>
            <person name="Gray M.W."/>
            <person name="Holland P.W.H."/>
            <person name="King N."/>
            <person name="Lang F.B.F."/>
            <person name="Roger A.J."/>
            <person name="Ruiz-Trillo I."/>
            <person name="Young S.K."/>
            <person name="Zeng Q."/>
            <person name="Gargeya S."/>
            <person name="Fitzgerald M."/>
            <person name="Haas B."/>
            <person name="Abouelleil A."/>
            <person name="Alvarado L."/>
            <person name="Arachchi H.M."/>
            <person name="Berlin A."/>
            <person name="Chapman S.B."/>
            <person name="Gearin G."/>
            <person name="Goldberg J."/>
            <person name="Griggs A."/>
            <person name="Gujja S."/>
            <person name="Hansen M."/>
            <person name="Heiman D."/>
            <person name="Howarth C."/>
            <person name="Larimer J."/>
            <person name="Lui A."/>
            <person name="MacDonald P.J.P."/>
            <person name="McCowen C."/>
            <person name="Montmayeur A."/>
            <person name="Murphy C."/>
            <person name="Neiman D."/>
            <person name="Pearson M."/>
            <person name="Priest M."/>
            <person name="Roberts A."/>
            <person name="Saif S."/>
            <person name="Shea T."/>
            <person name="Sisk P."/>
            <person name="Stolte C."/>
            <person name="Sykes S."/>
            <person name="Wortman J."/>
            <person name="Nusbaum C."/>
            <person name="Birren B."/>
        </authorList>
    </citation>
    <scope>NUCLEOTIDE SEQUENCE [LARGE SCALE GENOMIC DNA]</scope>
    <source>
        <strain evidence="8 9">ATCC 38327</strain>
    </source>
</reference>
<evidence type="ECO:0000256" key="6">
    <source>
        <dbReference type="ARBA" id="ARBA00032058"/>
    </source>
</evidence>
<protein>
    <recommendedName>
        <fullName evidence="5">Peroxiredoxin-like 2A</fullName>
    </recommendedName>
    <alternativeName>
        <fullName evidence="7">Peroxiredoxin-like 2 activated in M-CSF stimulated monocytes</fullName>
    </alternativeName>
    <alternativeName>
        <fullName evidence="6">Redox-regulatory protein FAM213A</fullName>
    </alternativeName>
</protein>
<organism evidence="8 9">
    <name type="scientific">Allomyces macrogynus (strain ATCC 38327)</name>
    <name type="common">Allomyces javanicus var. macrogynus</name>
    <dbReference type="NCBI Taxonomy" id="578462"/>
    <lineage>
        <taxon>Eukaryota</taxon>
        <taxon>Fungi</taxon>
        <taxon>Fungi incertae sedis</taxon>
        <taxon>Blastocladiomycota</taxon>
        <taxon>Blastocladiomycetes</taxon>
        <taxon>Blastocladiales</taxon>
        <taxon>Blastocladiaceae</taxon>
        <taxon>Allomyces</taxon>
    </lineage>
</organism>
<gene>
    <name evidence="8" type="ORF">AMAG_12184</name>
</gene>
<evidence type="ECO:0000313" key="9">
    <source>
        <dbReference type="Proteomes" id="UP000054350"/>
    </source>
</evidence>
<dbReference type="OMA" id="SMGMWSL"/>
<dbReference type="Pfam" id="PF13911">
    <property type="entry name" value="AhpC-TSA_2"/>
    <property type="match status" value="1"/>
</dbReference>
<dbReference type="VEuPathDB" id="FungiDB:AMAG_12184"/>
<keyword evidence="2" id="KW-0963">Cytoplasm</keyword>
<evidence type="ECO:0000256" key="5">
    <source>
        <dbReference type="ARBA" id="ARBA00023849"/>
    </source>
</evidence>
<keyword evidence="9" id="KW-1185">Reference proteome</keyword>
<keyword evidence="3" id="KW-0676">Redox-active center</keyword>
<dbReference type="PANTHER" id="PTHR28630:SF31">
    <property type="entry name" value="PEROXIREDOXIN-LIKE 2A"/>
    <property type="match status" value="1"/>
</dbReference>
<dbReference type="OrthoDB" id="40334at2759"/>
<accession>A0A0L0SXR1</accession>
<proteinExistence type="inferred from homology"/>
<dbReference type="STRING" id="578462.A0A0L0SXR1"/>
<dbReference type="eggNOG" id="KOG4498">
    <property type="taxonomic scope" value="Eukaryota"/>
</dbReference>
<dbReference type="PANTHER" id="PTHR28630">
    <property type="match status" value="1"/>
</dbReference>
<comment type="subcellular location">
    <subcellularLocation>
        <location evidence="1">Cytoplasm</location>
    </subcellularLocation>
</comment>